<organism evidence="1 2">
    <name type="scientific">Microbotryum silenes-dioicae</name>
    <dbReference type="NCBI Taxonomy" id="796604"/>
    <lineage>
        <taxon>Eukaryota</taxon>
        <taxon>Fungi</taxon>
        <taxon>Dikarya</taxon>
        <taxon>Basidiomycota</taxon>
        <taxon>Pucciniomycotina</taxon>
        <taxon>Microbotryomycetes</taxon>
        <taxon>Microbotryales</taxon>
        <taxon>Microbotryaceae</taxon>
        <taxon>Microbotryum</taxon>
    </lineage>
</organism>
<dbReference type="AlphaFoldDB" id="A0A2X0P9L7"/>
<name>A0A2X0P9L7_9BASI</name>
<protein>
    <submittedName>
        <fullName evidence="1">BQ5605_C139g13422 protein</fullName>
    </submittedName>
</protein>
<reference evidence="1 2" key="1">
    <citation type="submission" date="2016-11" db="EMBL/GenBank/DDBJ databases">
        <authorList>
            <person name="Jaros S."/>
            <person name="Januszkiewicz K."/>
            <person name="Wedrychowicz H."/>
        </authorList>
    </citation>
    <scope>NUCLEOTIDE SEQUENCE [LARGE SCALE GENOMIC DNA]</scope>
</reference>
<dbReference type="Proteomes" id="UP000249464">
    <property type="component" value="Unassembled WGS sequence"/>
</dbReference>
<evidence type="ECO:0000313" key="2">
    <source>
        <dbReference type="Proteomes" id="UP000249464"/>
    </source>
</evidence>
<proteinExistence type="predicted"/>
<dbReference type="EMBL" id="FQNC01000051">
    <property type="protein sequence ID" value="SGY88508.1"/>
    <property type="molecule type" value="Genomic_DNA"/>
</dbReference>
<keyword evidence="2" id="KW-1185">Reference proteome</keyword>
<sequence length="71" mass="7819">MVEGTTLRCGRHAKPVVWEAESCARPHLLQAAWMGNGTSAKVVDAETALANWDALDRELPMTSRHVVCLLF</sequence>
<gene>
    <name evidence="1" type="primary">BQ5605_C139g13422</name>
    <name evidence="1" type="ORF">BQ5605_C139G13422</name>
</gene>
<accession>A0A2X0P9L7</accession>
<evidence type="ECO:0000313" key="1">
    <source>
        <dbReference type="EMBL" id="SGY88508.1"/>
    </source>
</evidence>